<evidence type="ECO:0000256" key="7">
    <source>
        <dbReference type="RuleBase" id="RU363032"/>
    </source>
</evidence>
<evidence type="ECO:0000259" key="8">
    <source>
        <dbReference type="PROSITE" id="PS50928"/>
    </source>
</evidence>
<feature type="transmembrane region" description="Helical" evidence="7">
    <location>
        <begin position="144"/>
        <end position="166"/>
    </location>
</feature>
<dbReference type="SUPFAM" id="SSF161098">
    <property type="entry name" value="MetI-like"/>
    <property type="match status" value="1"/>
</dbReference>
<comment type="similarity">
    <text evidence="7">Belongs to the binding-protein-dependent transport system permease family.</text>
</comment>
<dbReference type="EMBL" id="BAAAYU010000005">
    <property type="protein sequence ID" value="GAA3637855.1"/>
    <property type="molecule type" value="Genomic_DNA"/>
</dbReference>
<evidence type="ECO:0000256" key="4">
    <source>
        <dbReference type="ARBA" id="ARBA00022692"/>
    </source>
</evidence>
<dbReference type="RefSeq" id="WP_344738398.1">
    <property type="nucleotide sequence ID" value="NZ_BAAAYU010000005.1"/>
</dbReference>
<dbReference type="CDD" id="cd06261">
    <property type="entry name" value="TM_PBP2"/>
    <property type="match status" value="1"/>
</dbReference>
<name>A0ABP7APU9_9MICO</name>
<accession>A0ABP7APU9</accession>
<evidence type="ECO:0000313" key="9">
    <source>
        <dbReference type="EMBL" id="GAA3637855.1"/>
    </source>
</evidence>
<feature type="transmembrane region" description="Helical" evidence="7">
    <location>
        <begin position="12"/>
        <end position="36"/>
    </location>
</feature>
<comment type="caution">
    <text evidence="9">The sequence shown here is derived from an EMBL/GenBank/DDBJ whole genome shotgun (WGS) entry which is preliminary data.</text>
</comment>
<evidence type="ECO:0000256" key="5">
    <source>
        <dbReference type="ARBA" id="ARBA00022989"/>
    </source>
</evidence>
<evidence type="ECO:0000256" key="6">
    <source>
        <dbReference type="ARBA" id="ARBA00023136"/>
    </source>
</evidence>
<keyword evidence="4 7" id="KW-0812">Transmembrane</keyword>
<dbReference type="Pfam" id="PF00528">
    <property type="entry name" value="BPD_transp_1"/>
    <property type="match status" value="1"/>
</dbReference>
<evidence type="ECO:0000256" key="1">
    <source>
        <dbReference type="ARBA" id="ARBA00004651"/>
    </source>
</evidence>
<sequence length="284" mass="31299">MAPNYRLRRAGRVTVSYVILIGAALLTLTPLAYAFFASFKSQRELLSSGSQLLPEQWTFENYERVWEVGDFAQYFANSVLVAVGVVILNVLGSAMLGYLLARRLVIGSRAIEITFGAVLFLGVGTATLYPRFIIAQQLGLDNLWGVILVEVSGIAVIHTFLVRAFAQTLPQEIEDAAKVDGAGLWRTFWGIVFPLLRPIVVTILILSFQMAWNNFQIPYVFTLGDAAQRTLVVGVYALRATDEGLQAYDLMLAGAMVIVVPIVIIFLCLQRYFIRGLVEGGVKG</sequence>
<keyword evidence="2 7" id="KW-0813">Transport</keyword>
<evidence type="ECO:0000313" key="10">
    <source>
        <dbReference type="Proteomes" id="UP001501697"/>
    </source>
</evidence>
<keyword evidence="6 7" id="KW-0472">Membrane</keyword>
<proteinExistence type="inferred from homology"/>
<feature type="transmembrane region" description="Helical" evidence="7">
    <location>
        <begin position="74"/>
        <end position="101"/>
    </location>
</feature>
<dbReference type="PANTHER" id="PTHR43744">
    <property type="entry name" value="ABC TRANSPORTER PERMEASE PROTEIN MG189-RELATED-RELATED"/>
    <property type="match status" value="1"/>
</dbReference>
<feature type="domain" description="ABC transmembrane type-1" evidence="8">
    <location>
        <begin position="75"/>
        <end position="269"/>
    </location>
</feature>
<keyword evidence="10" id="KW-1185">Reference proteome</keyword>
<feature type="transmembrane region" description="Helical" evidence="7">
    <location>
        <begin position="250"/>
        <end position="274"/>
    </location>
</feature>
<comment type="subcellular location">
    <subcellularLocation>
        <location evidence="1 7">Cell membrane</location>
        <topology evidence="1 7">Multi-pass membrane protein</topology>
    </subcellularLocation>
</comment>
<keyword evidence="3" id="KW-1003">Cell membrane</keyword>
<dbReference type="PANTHER" id="PTHR43744:SF3">
    <property type="entry name" value="LACTOSE TRANSPORT SYSTEM PERMEASE PROTEIN LACG"/>
    <property type="match status" value="1"/>
</dbReference>
<feature type="transmembrane region" description="Helical" evidence="7">
    <location>
        <begin position="187"/>
        <end position="211"/>
    </location>
</feature>
<keyword evidence="5 7" id="KW-1133">Transmembrane helix</keyword>
<evidence type="ECO:0000256" key="2">
    <source>
        <dbReference type="ARBA" id="ARBA00022448"/>
    </source>
</evidence>
<dbReference type="InterPro" id="IPR035906">
    <property type="entry name" value="MetI-like_sf"/>
</dbReference>
<dbReference type="Gene3D" id="1.10.3720.10">
    <property type="entry name" value="MetI-like"/>
    <property type="match status" value="1"/>
</dbReference>
<dbReference type="InterPro" id="IPR000515">
    <property type="entry name" value="MetI-like"/>
</dbReference>
<evidence type="ECO:0000256" key="3">
    <source>
        <dbReference type="ARBA" id="ARBA00022475"/>
    </source>
</evidence>
<dbReference type="Proteomes" id="UP001501697">
    <property type="component" value="Unassembled WGS sequence"/>
</dbReference>
<dbReference type="PROSITE" id="PS50928">
    <property type="entry name" value="ABC_TM1"/>
    <property type="match status" value="1"/>
</dbReference>
<protein>
    <submittedName>
        <fullName evidence="9">Carbohydrate ABC transporter permease</fullName>
    </submittedName>
</protein>
<reference evidence="10" key="1">
    <citation type="journal article" date="2019" name="Int. J. Syst. Evol. Microbiol.">
        <title>The Global Catalogue of Microorganisms (GCM) 10K type strain sequencing project: providing services to taxonomists for standard genome sequencing and annotation.</title>
        <authorList>
            <consortium name="The Broad Institute Genomics Platform"/>
            <consortium name="The Broad Institute Genome Sequencing Center for Infectious Disease"/>
            <person name="Wu L."/>
            <person name="Ma J."/>
        </authorList>
    </citation>
    <scope>NUCLEOTIDE SEQUENCE [LARGE SCALE GENOMIC DNA]</scope>
    <source>
        <strain evidence="10">JCM 16544</strain>
    </source>
</reference>
<organism evidence="9 10">
    <name type="scientific">Microbacterium awajiense</name>
    <dbReference type="NCBI Taxonomy" id="415214"/>
    <lineage>
        <taxon>Bacteria</taxon>
        <taxon>Bacillati</taxon>
        <taxon>Actinomycetota</taxon>
        <taxon>Actinomycetes</taxon>
        <taxon>Micrococcales</taxon>
        <taxon>Microbacteriaceae</taxon>
        <taxon>Microbacterium</taxon>
    </lineage>
</organism>
<gene>
    <name evidence="9" type="ORF">GCM10022200_21540</name>
</gene>
<feature type="transmembrane region" description="Helical" evidence="7">
    <location>
        <begin position="113"/>
        <end position="132"/>
    </location>
</feature>